<dbReference type="Proteomes" id="UP000007799">
    <property type="component" value="Unassembled WGS sequence"/>
</dbReference>
<protein>
    <recommendedName>
        <fullName evidence="1">phosphoinositide phospholipase C</fullName>
        <ecNumber evidence="1">3.1.4.11</ecNumber>
    </recommendedName>
</protein>
<feature type="region of interest" description="Disordered" evidence="5">
    <location>
        <begin position="757"/>
        <end position="832"/>
    </location>
</feature>
<dbReference type="SMART" id="SM00148">
    <property type="entry name" value="PLCXc"/>
    <property type="match status" value="1"/>
</dbReference>
<dbReference type="SUPFAM" id="SSF51695">
    <property type="entry name" value="PLC-like phosphodiesterases"/>
    <property type="match status" value="1"/>
</dbReference>
<feature type="domain" description="PI-PLC Y-box" evidence="6">
    <location>
        <begin position="230"/>
        <end position="339"/>
    </location>
</feature>
<dbReference type="GeneID" id="16067716"/>
<feature type="compositionally biased region" description="Polar residues" evidence="5">
    <location>
        <begin position="950"/>
        <end position="961"/>
    </location>
</feature>
<name>F2TW56_SALR5</name>
<feature type="compositionally biased region" description="Low complexity" evidence="5">
    <location>
        <begin position="770"/>
        <end position="799"/>
    </location>
</feature>
<feature type="region of interest" description="Disordered" evidence="5">
    <location>
        <begin position="491"/>
        <end position="547"/>
    </location>
</feature>
<dbReference type="PROSITE" id="PS50008">
    <property type="entry name" value="PIPLC_Y_DOMAIN"/>
    <property type="match status" value="1"/>
</dbReference>
<dbReference type="GO" id="GO:0051209">
    <property type="term" value="P:release of sequestered calcium ion into cytosol"/>
    <property type="evidence" value="ECO:0007669"/>
    <property type="project" value="TreeGrafter"/>
</dbReference>
<dbReference type="InterPro" id="IPR000909">
    <property type="entry name" value="PLipase_C_PInositol-sp_X_dom"/>
</dbReference>
<dbReference type="GO" id="GO:0046488">
    <property type="term" value="P:phosphatidylinositol metabolic process"/>
    <property type="evidence" value="ECO:0007669"/>
    <property type="project" value="TreeGrafter"/>
</dbReference>
<evidence type="ECO:0000256" key="2">
    <source>
        <dbReference type="ARBA" id="ARBA00022801"/>
    </source>
</evidence>
<feature type="region of interest" description="Disordered" evidence="5">
    <location>
        <begin position="413"/>
        <end position="460"/>
    </location>
</feature>
<dbReference type="RefSeq" id="XP_004998872.1">
    <property type="nucleotide sequence ID" value="XM_004998815.1"/>
</dbReference>
<sequence length="1042" mass="111564">MGSSASTMTAAAVAAQETVDRASSHTTTPQATAAAAAARTGDPAEDIVTCDLDDMTQPLSHYYIFTAWNAFVDANAVIKGTPSTAALRRVLQTTNARCIHLAVHDRPPGWLSYMSPLTSSEPVVFHVAHAAKPISLRACVAAVRECAFERSSYPLLLLIDDYSSYRSMKAQARVLEEELGDLLFVPSGPATTLHTPQELMHKVVLVHRDNGLGRRRYRGLPPELKRLVYLDFTTFKSLYGSRFAATHAATEFTYKQLEKHTRNGASSMMEHAHRHLVLARPDDIGVGAPHASPITLMHQGVQLAALHLPHADESVWATTGYFRTHNGGAGYVLKPECLRTEVIRCDLFGGSDHALPAAAGTTGDTDAVATARAATDTDMTDKAPPQHVTIQVQGLAVSRRRVLKLLARHRKQLKRQHLTLQRHGTLHHDRHSNHHHHHHHHHHHKHHSEQQHSHDKQAGKATFDRHYLRPYVPVPATFLPPPHAALLTRNGQWKHATSKSEREGGHHEQQQQQQHYQQQQQQQQQQQRQGEGQQDDGSGEHDAHVSKHARGVEVAVEAVVMGAPCDQARTRVLQRIALSNNSSSSNRGRAKSGTGSGDVFQLNVPAFHCHVRYPELACLLLVVRVSPASTRATGKPSHQSKRNTGSQSHGRQHLGDEPDAGTAQAAAAHDDVSRWPVLGQTAIAITALTRDCTRLLLRTEHDQPLKHCALTVEVGINDAQLTPNKADITTTTTASVDVFEPVAARSPHNAAIRRAEALNPRSHAPPKPQASPLTPTAAPTSTVPPTTATEPTATATATAKDGARKTPALVLRPSVARLLTPPSSPAQTKKYTAATTAATGGMETTALTTASTASTKAPEFSLLAELKLETGGATVNPLADAFSLAPANTNNFAHSTHSTGNSTSSSSNAHGSGIVGCEGSSGDDLEDDDDSCDEIGDEQVQPLVPPARNSGANTPATVNTSGGLGYSLPPSHQQYVGASNSRPSMYNPSSAVAVADAQSATLSSPSSSSDEPSAFLTTSTSISLKSSLSQSVSSHTQLKLSS</sequence>
<dbReference type="PROSITE" id="PS50007">
    <property type="entry name" value="PIPLC_X_DOMAIN"/>
    <property type="match status" value="1"/>
</dbReference>
<gene>
    <name evidence="7" type="ORF">PTSG_00321</name>
</gene>
<keyword evidence="3" id="KW-0442">Lipid degradation</keyword>
<feature type="compositionally biased region" description="Basic residues" evidence="5">
    <location>
        <begin position="424"/>
        <end position="447"/>
    </location>
</feature>
<accession>F2TW56</accession>
<dbReference type="PANTHER" id="PTHR10336">
    <property type="entry name" value="PHOSPHOINOSITIDE-SPECIFIC PHOSPHOLIPASE C FAMILY PROTEIN"/>
    <property type="match status" value="1"/>
</dbReference>
<feature type="compositionally biased region" description="Acidic residues" evidence="5">
    <location>
        <begin position="921"/>
        <end position="937"/>
    </location>
</feature>
<dbReference type="OrthoDB" id="269822at2759"/>
<feature type="compositionally biased region" description="Low complexity" evidence="5">
    <location>
        <begin position="989"/>
        <end position="1018"/>
    </location>
</feature>
<feature type="compositionally biased region" description="Polar residues" evidence="5">
    <location>
        <begin position="970"/>
        <end position="988"/>
    </location>
</feature>
<dbReference type="InterPro" id="IPR001192">
    <property type="entry name" value="PI-PLC_fam"/>
</dbReference>
<feature type="compositionally biased region" description="Low complexity" evidence="5">
    <location>
        <begin position="893"/>
        <end position="920"/>
    </location>
</feature>
<dbReference type="GO" id="GO:0048015">
    <property type="term" value="P:phosphatidylinositol-mediated signaling"/>
    <property type="evidence" value="ECO:0007669"/>
    <property type="project" value="TreeGrafter"/>
</dbReference>
<dbReference type="Pfam" id="PF00387">
    <property type="entry name" value="PI-PLC-Y"/>
    <property type="match status" value="1"/>
</dbReference>
<dbReference type="EMBL" id="GL832955">
    <property type="protein sequence ID" value="EGD72302.1"/>
    <property type="molecule type" value="Genomic_DNA"/>
</dbReference>
<dbReference type="Pfam" id="PF00388">
    <property type="entry name" value="PI-PLC-X"/>
    <property type="match status" value="1"/>
</dbReference>
<dbReference type="GO" id="GO:0016042">
    <property type="term" value="P:lipid catabolic process"/>
    <property type="evidence" value="ECO:0007669"/>
    <property type="project" value="UniProtKB-KW"/>
</dbReference>
<dbReference type="SMART" id="SM00149">
    <property type="entry name" value="PLCYc"/>
    <property type="match status" value="1"/>
</dbReference>
<evidence type="ECO:0000259" key="6">
    <source>
        <dbReference type="PROSITE" id="PS50008"/>
    </source>
</evidence>
<dbReference type="InParanoid" id="F2TW56"/>
<reference evidence="7" key="1">
    <citation type="submission" date="2009-08" db="EMBL/GenBank/DDBJ databases">
        <title>Annotation of Salpingoeca rosetta.</title>
        <authorList>
            <consortium name="The Broad Institute Genome Sequencing Platform"/>
            <person name="Russ C."/>
            <person name="Cuomo C."/>
            <person name="Burger G."/>
            <person name="Gray M.W."/>
            <person name="Holland P.W.H."/>
            <person name="King N."/>
            <person name="Lang F.B.F."/>
            <person name="Roger A.J."/>
            <person name="Ruiz-Trillo I."/>
            <person name="Young S.K."/>
            <person name="Zeng Q."/>
            <person name="Gargeya S."/>
            <person name="Alvarado L."/>
            <person name="Berlin A."/>
            <person name="Chapman S.B."/>
            <person name="Chen Z."/>
            <person name="Freedman E."/>
            <person name="Gellesch M."/>
            <person name="Goldberg J."/>
            <person name="Griggs A."/>
            <person name="Gujja S."/>
            <person name="Heilman E."/>
            <person name="Heiman D."/>
            <person name="Howarth C."/>
            <person name="Mehta T."/>
            <person name="Neiman D."/>
            <person name="Pearson M."/>
            <person name="Roberts A."/>
            <person name="Saif S."/>
            <person name="Shea T."/>
            <person name="Shenoy N."/>
            <person name="Sisk P."/>
            <person name="Stolte C."/>
            <person name="Sykes S."/>
            <person name="White J."/>
            <person name="Yandava C."/>
            <person name="Haas B."/>
            <person name="Nusbaum C."/>
            <person name="Birren B."/>
        </authorList>
    </citation>
    <scope>NUCLEOTIDE SEQUENCE [LARGE SCALE GENOMIC DNA]</scope>
    <source>
        <strain evidence="7">ATCC 50818</strain>
    </source>
</reference>
<keyword evidence="8" id="KW-1185">Reference proteome</keyword>
<dbReference type="STRING" id="946362.F2TW56"/>
<organism evidence="8">
    <name type="scientific">Salpingoeca rosetta (strain ATCC 50818 / BSB-021)</name>
    <dbReference type="NCBI Taxonomy" id="946362"/>
    <lineage>
        <taxon>Eukaryota</taxon>
        <taxon>Choanoflagellata</taxon>
        <taxon>Craspedida</taxon>
        <taxon>Salpingoecidae</taxon>
        <taxon>Salpingoeca</taxon>
    </lineage>
</organism>
<feature type="compositionally biased region" description="Low complexity" evidence="5">
    <location>
        <begin position="510"/>
        <end position="532"/>
    </location>
</feature>
<feature type="region of interest" description="Disordered" evidence="5">
    <location>
        <begin position="893"/>
        <end position="1018"/>
    </location>
</feature>
<dbReference type="AlphaFoldDB" id="F2TW56"/>
<dbReference type="GO" id="GO:0004435">
    <property type="term" value="F:phosphatidylinositol-4,5-bisphosphate phospholipase C activity"/>
    <property type="evidence" value="ECO:0007669"/>
    <property type="project" value="UniProtKB-EC"/>
</dbReference>
<dbReference type="InterPro" id="IPR017946">
    <property type="entry name" value="PLC-like_Pdiesterase_TIM-brl"/>
</dbReference>
<dbReference type="KEGG" id="sre:PTSG_00321"/>
<feature type="compositionally biased region" description="Basic and acidic residues" evidence="5">
    <location>
        <begin position="448"/>
        <end position="460"/>
    </location>
</feature>
<evidence type="ECO:0000256" key="4">
    <source>
        <dbReference type="ARBA" id="ARBA00023098"/>
    </source>
</evidence>
<feature type="compositionally biased region" description="Basic and acidic residues" evidence="5">
    <location>
        <begin position="498"/>
        <end position="509"/>
    </location>
</feature>
<evidence type="ECO:0000256" key="3">
    <source>
        <dbReference type="ARBA" id="ARBA00022963"/>
    </source>
</evidence>
<proteinExistence type="predicted"/>
<keyword evidence="2" id="KW-0378">Hydrolase</keyword>
<keyword evidence="4" id="KW-0443">Lipid metabolism</keyword>
<dbReference type="Gene3D" id="3.20.20.190">
    <property type="entry name" value="Phosphatidylinositol (PI) phosphodiesterase"/>
    <property type="match status" value="1"/>
</dbReference>
<dbReference type="eggNOG" id="KOG0169">
    <property type="taxonomic scope" value="Eukaryota"/>
</dbReference>
<evidence type="ECO:0000256" key="1">
    <source>
        <dbReference type="ARBA" id="ARBA00012368"/>
    </source>
</evidence>
<dbReference type="EC" id="3.1.4.11" evidence="1"/>
<dbReference type="PANTHER" id="PTHR10336:SF36">
    <property type="entry name" value="1-PHOSPHATIDYLINOSITOL 4,5-BISPHOSPHATE PHOSPHODIESTERASE BETA-4"/>
    <property type="match status" value="1"/>
</dbReference>
<evidence type="ECO:0000313" key="7">
    <source>
        <dbReference type="EMBL" id="EGD72302.1"/>
    </source>
</evidence>
<dbReference type="InterPro" id="IPR001711">
    <property type="entry name" value="PLipase_C_Pinositol-sp_Y"/>
</dbReference>
<feature type="region of interest" description="Disordered" evidence="5">
    <location>
        <begin position="629"/>
        <end position="668"/>
    </location>
</feature>
<evidence type="ECO:0000256" key="5">
    <source>
        <dbReference type="SAM" id="MobiDB-lite"/>
    </source>
</evidence>
<evidence type="ECO:0000313" key="8">
    <source>
        <dbReference type="Proteomes" id="UP000007799"/>
    </source>
</evidence>